<name>A0A1Q4HI50_9MYCO</name>
<evidence type="ECO:0000313" key="4">
    <source>
        <dbReference type="Proteomes" id="UP000220340"/>
    </source>
</evidence>
<proteinExistence type="predicted"/>
<dbReference type="RefSeq" id="WP_073855688.1">
    <property type="nucleotide sequence ID" value="NZ_BAAATC010000009.1"/>
</dbReference>
<dbReference type="PANTHER" id="PTHR39328">
    <property type="entry name" value="BLL2871 PROTEIN"/>
    <property type="match status" value="1"/>
</dbReference>
<dbReference type="SUPFAM" id="SSF56235">
    <property type="entry name" value="N-terminal nucleophile aminohydrolases (Ntn hydrolases)"/>
    <property type="match status" value="1"/>
</dbReference>
<dbReference type="AlphaFoldDB" id="A0A1Q4HI50"/>
<dbReference type="InterPro" id="IPR029055">
    <property type="entry name" value="Ntn_hydrolases_N"/>
</dbReference>
<organism evidence="2 4">
    <name type="scientific">Mycolicibacterium diernhoferi</name>
    <dbReference type="NCBI Taxonomy" id="1801"/>
    <lineage>
        <taxon>Bacteria</taxon>
        <taxon>Bacillati</taxon>
        <taxon>Actinomycetota</taxon>
        <taxon>Actinomycetes</taxon>
        <taxon>Mycobacteriales</taxon>
        <taxon>Mycobacteriaceae</taxon>
        <taxon>Mycolicibacterium</taxon>
    </lineage>
</organism>
<sequence length="303" mass="32260">MTYSIVARDPATGELGIGSQSHFFGVGRLVGWGETGVGVAATQAFVNVDYGPQAVAAMRAGASAQQAVDQVTAADPLSAYRQLGVVDANGLAVSFTGGRCAPAAGGLVADGVAVQGNMLARDRVYHDMLDAYQDAKGPLAERILAAMVAAEQAGGDVRGSQSAVLTVYGPDRSQTPWQHVRIDIRVDDHPDPISELSRLLPRHRAFDFIGEVIFAQDLMIGPYQNVSPETLEEKLSGLAAAAELLGEDNREAQFWQALLMARSGDRAGARRLFTELFGYRPALREFLIGIAPLGFLDDVADYL</sequence>
<dbReference type="PANTHER" id="PTHR39328:SF1">
    <property type="entry name" value="BLL2871 PROTEIN"/>
    <property type="match status" value="1"/>
</dbReference>
<comment type="caution">
    <text evidence="2">The sequence shown here is derived from an EMBL/GenBank/DDBJ whole genome shotgun (WGS) entry which is preliminary data.</text>
</comment>
<keyword evidence="4" id="KW-1185">Reference proteome</keyword>
<dbReference type="EMBL" id="MIJD01000263">
    <property type="protein sequence ID" value="OPE50256.1"/>
    <property type="molecule type" value="Genomic_DNA"/>
</dbReference>
<reference evidence="2 4" key="2">
    <citation type="submission" date="2017-10" db="EMBL/GenBank/DDBJ databases">
        <title>The new phylogeny of genus Mycobacterium.</title>
        <authorList>
            <person name="Tortoli E."/>
            <person name="Trovato A."/>
            <person name="Cirillo D.M."/>
        </authorList>
    </citation>
    <scope>NUCLEOTIDE SEQUENCE [LARGE SCALE GENOMIC DNA]</scope>
    <source>
        <strain evidence="2 4">IP141170001</strain>
    </source>
</reference>
<dbReference type="STRING" id="1801.BRW64_08225"/>
<dbReference type="EMBL" id="PDCR01000029">
    <property type="protein sequence ID" value="PEG52605.1"/>
    <property type="molecule type" value="Genomic_DNA"/>
</dbReference>
<dbReference type="Gene3D" id="3.60.20.10">
    <property type="entry name" value="Glutamine Phosphoribosylpyrophosphate, subunit 1, domain 1"/>
    <property type="match status" value="1"/>
</dbReference>
<evidence type="ECO:0000313" key="1">
    <source>
        <dbReference type="EMBL" id="OPE50256.1"/>
    </source>
</evidence>
<reference evidence="1 3" key="1">
    <citation type="submission" date="2016-09" db="EMBL/GenBank/DDBJ databases">
        <title>genome sequences of unsequenced Mycobacteria.</title>
        <authorList>
            <person name="Greninger A.L."/>
            <person name="Jerome K.R."/>
            <person name="Mcnair B."/>
            <person name="Wallis C."/>
            <person name="Fang F."/>
        </authorList>
    </citation>
    <scope>NUCLEOTIDE SEQUENCE [LARGE SCALE GENOMIC DNA]</scope>
    <source>
        <strain evidence="1 3">BM1</strain>
    </source>
</reference>
<dbReference type="InterPro" id="IPR010430">
    <property type="entry name" value="DUF1028"/>
</dbReference>
<evidence type="ECO:0000313" key="2">
    <source>
        <dbReference type="EMBL" id="PEG52605.1"/>
    </source>
</evidence>
<protein>
    <submittedName>
        <fullName evidence="2">DUF1028 domain-containing protein</fullName>
    </submittedName>
</protein>
<dbReference type="Proteomes" id="UP000220340">
    <property type="component" value="Unassembled WGS sequence"/>
</dbReference>
<dbReference type="OrthoDB" id="9790012at2"/>
<gene>
    <name evidence="1" type="ORF">BV510_21230</name>
    <name evidence="2" type="ORF">CRI78_20700</name>
</gene>
<dbReference type="Pfam" id="PF06267">
    <property type="entry name" value="DUF1028"/>
    <property type="match status" value="1"/>
</dbReference>
<evidence type="ECO:0000313" key="3">
    <source>
        <dbReference type="Proteomes" id="UP000191039"/>
    </source>
</evidence>
<accession>A0A1Q4HI50</accession>
<dbReference type="Proteomes" id="UP000191039">
    <property type="component" value="Unassembled WGS sequence"/>
</dbReference>